<dbReference type="Proteomes" id="UP000322981">
    <property type="component" value="Unassembled WGS sequence"/>
</dbReference>
<reference evidence="2 3" key="1">
    <citation type="submission" date="2019-09" db="EMBL/GenBank/DDBJ databases">
        <title>Whole-genome sequence of the purple sulfur bacterium Thiohalocapsa marina DSM 19078.</title>
        <authorList>
            <person name="Kyndt J.A."/>
            <person name="Meyer T.E."/>
        </authorList>
    </citation>
    <scope>NUCLEOTIDE SEQUENCE [LARGE SCALE GENOMIC DNA]</scope>
    <source>
        <strain evidence="2 3">DSM 19078</strain>
    </source>
</reference>
<dbReference type="EMBL" id="VWXX01000018">
    <property type="protein sequence ID" value="KAA6184564.1"/>
    <property type="molecule type" value="Genomic_DNA"/>
</dbReference>
<keyword evidence="1" id="KW-0812">Transmembrane</keyword>
<evidence type="ECO:0000256" key="1">
    <source>
        <dbReference type="SAM" id="Phobius"/>
    </source>
</evidence>
<evidence type="ECO:0000313" key="2">
    <source>
        <dbReference type="EMBL" id="KAA6184564.1"/>
    </source>
</evidence>
<name>A0A5M8FJ89_9GAMM</name>
<dbReference type="RefSeq" id="WP_150093663.1">
    <property type="nucleotide sequence ID" value="NZ_JBFUOH010000092.1"/>
</dbReference>
<protein>
    <submittedName>
        <fullName evidence="2">Uncharacterized protein</fullName>
    </submittedName>
</protein>
<accession>A0A5M8FJ89</accession>
<proteinExistence type="predicted"/>
<evidence type="ECO:0000313" key="3">
    <source>
        <dbReference type="Proteomes" id="UP000322981"/>
    </source>
</evidence>
<feature type="transmembrane region" description="Helical" evidence="1">
    <location>
        <begin position="41"/>
        <end position="62"/>
    </location>
</feature>
<comment type="caution">
    <text evidence="2">The sequence shown here is derived from an EMBL/GenBank/DDBJ whole genome shotgun (WGS) entry which is preliminary data.</text>
</comment>
<keyword evidence="1" id="KW-1133">Transmembrane helix</keyword>
<gene>
    <name evidence="2" type="ORF">F2Q65_12045</name>
</gene>
<keyword evidence="3" id="KW-1185">Reference proteome</keyword>
<keyword evidence="1" id="KW-0472">Membrane</keyword>
<organism evidence="2 3">
    <name type="scientific">Thiohalocapsa marina</name>
    <dbReference type="NCBI Taxonomy" id="424902"/>
    <lineage>
        <taxon>Bacteria</taxon>
        <taxon>Pseudomonadati</taxon>
        <taxon>Pseudomonadota</taxon>
        <taxon>Gammaproteobacteria</taxon>
        <taxon>Chromatiales</taxon>
        <taxon>Chromatiaceae</taxon>
        <taxon>Thiohalocapsa</taxon>
    </lineage>
</organism>
<dbReference type="AlphaFoldDB" id="A0A5M8FJ89"/>
<sequence length="74" mass="7819">MLFNCRSMRLGVLLSLALLASGFGLGLLTMAVPLMMPFSPLALLLVLAAALVLALVFVDAALPDADHRLDGCRH</sequence>